<dbReference type="EMBL" id="JAAKFY010000003">
    <property type="protein sequence ID" value="KAF3859549.1"/>
    <property type="molecule type" value="Genomic_DNA"/>
</dbReference>
<protein>
    <submittedName>
        <fullName evidence="2">Uncharacterized protein</fullName>
    </submittedName>
</protein>
<comment type="caution">
    <text evidence="2">The sequence shown here is derived from an EMBL/GenBank/DDBJ whole genome shotgun (WGS) entry which is preliminary data.</text>
</comment>
<gene>
    <name evidence="2" type="ORF">F7725_021948</name>
</gene>
<keyword evidence="3" id="KW-1185">Reference proteome</keyword>
<proteinExistence type="predicted"/>
<accession>A0A7J5ZEV4</accession>
<feature type="compositionally biased region" description="Polar residues" evidence="1">
    <location>
        <begin position="17"/>
        <end position="31"/>
    </location>
</feature>
<reference evidence="2 3" key="1">
    <citation type="submission" date="2020-03" db="EMBL/GenBank/DDBJ databases">
        <title>Dissostichus mawsoni Genome sequencing and assembly.</title>
        <authorList>
            <person name="Park H."/>
        </authorList>
    </citation>
    <scope>NUCLEOTIDE SEQUENCE [LARGE SCALE GENOMIC DNA]</scope>
    <source>
        <strain evidence="2">DM0001</strain>
        <tissue evidence="2">Muscle</tissue>
    </source>
</reference>
<evidence type="ECO:0000313" key="3">
    <source>
        <dbReference type="Proteomes" id="UP000518266"/>
    </source>
</evidence>
<dbReference type="Proteomes" id="UP000518266">
    <property type="component" value="Unassembled WGS sequence"/>
</dbReference>
<name>A0A7J5ZEV4_DISMA</name>
<organism evidence="2 3">
    <name type="scientific">Dissostichus mawsoni</name>
    <name type="common">Antarctic cod</name>
    <dbReference type="NCBI Taxonomy" id="36200"/>
    <lineage>
        <taxon>Eukaryota</taxon>
        <taxon>Metazoa</taxon>
        <taxon>Chordata</taxon>
        <taxon>Craniata</taxon>
        <taxon>Vertebrata</taxon>
        <taxon>Euteleostomi</taxon>
        <taxon>Actinopterygii</taxon>
        <taxon>Neopterygii</taxon>
        <taxon>Teleostei</taxon>
        <taxon>Neoteleostei</taxon>
        <taxon>Acanthomorphata</taxon>
        <taxon>Eupercaria</taxon>
        <taxon>Perciformes</taxon>
        <taxon>Notothenioidei</taxon>
        <taxon>Nototheniidae</taxon>
        <taxon>Dissostichus</taxon>
    </lineage>
</organism>
<feature type="compositionally biased region" description="Polar residues" evidence="1">
    <location>
        <begin position="109"/>
        <end position="133"/>
    </location>
</feature>
<evidence type="ECO:0000256" key="1">
    <source>
        <dbReference type="SAM" id="MobiDB-lite"/>
    </source>
</evidence>
<evidence type="ECO:0000313" key="2">
    <source>
        <dbReference type="EMBL" id="KAF3859549.1"/>
    </source>
</evidence>
<feature type="region of interest" description="Disordered" evidence="1">
    <location>
        <begin position="1"/>
        <end position="133"/>
    </location>
</feature>
<sequence>MSYMRDQAPTEEDSVVSEISNQVKSTSSVTEENAVASEEAGDDYVDYSSENKSMCLRDVTDEDNEVSEILHSEDNEVNERGRDREEQRKQNGGMHEEEAPKQHRKPERTQSNNKEVISQHNTIFSNLADTITD</sequence>
<dbReference type="AlphaFoldDB" id="A0A7J5ZEV4"/>
<feature type="compositionally biased region" description="Basic and acidic residues" evidence="1">
    <location>
        <begin position="68"/>
        <end position="101"/>
    </location>
</feature>